<evidence type="ECO:0000256" key="5">
    <source>
        <dbReference type="NCBIfam" id="TIGR00168"/>
    </source>
</evidence>
<dbReference type="FunFam" id="3.30.110.10:FF:000001">
    <property type="entry name" value="Translation initiation factor IF-3"/>
    <property type="match status" value="1"/>
</dbReference>
<name>A0A2H9PB51_9BACT</name>
<dbReference type="Proteomes" id="UP000234145">
    <property type="component" value="Unassembled WGS sequence"/>
</dbReference>
<comment type="function">
    <text evidence="4">IF-3 binds to the 30S ribosomal subunit and shifts the equilibrium between 70S ribosomes and their 50S and 30S subunits in favor of the free subunits, thus enhancing the availability of 30S subunits on which protein synthesis initiation begins.</text>
</comment>
<comment type="caution">
    <text evidence="8">The sequence shown here is derived from an EMBL/GenBank/DDBJ whole genome shotgun (WGS) entry which is preliminary data.</text>
</comment>
<evidence type="ECO:0000313" key="9">
    <source>
        <dbReference type="Proteomes" id="UP000234145"/>
    </source>
</evidence>
<gene>
    <name evidence="4" type="primary">infC</name>
    <name evidence="8" type="ORF">COY51_06895</name>
</gene>
<keyword evidence="2 4" id="KW-0396">Initiation factor</keyword>
<organism evidence="8 9">
    <name type="scientific">Candidatus Desantisbacteria bacterium CG_4_10_14_0_8_um_filter_39_17</name>
    <dbReference type="NCBI Taxonomy" id="1974542"/>
    <lineage>
        <taxon>Bacteria</taxon>
        <taxon>Candidatus Desantisiibacteriota</taxon>
    </lineage>
</organism>
<dbReference type="Gene3D" id="3.10.20.80">
    <property type="entry name" value="Translation initiation factor 3 (IF-3), N-terminal domain"/>
    <property type="match status" value="1"/>
</dbReference>
<dbReference type="SUPFAM" id="SSF54364">
    <property type="entry name" value="Translation initiation factor IF3, N-terminal domain"/>
    <property type="match status" value="1"/>
</dbReference>
<dbReference type="InterPro" id="IPR019815">
    <property type="entry name" value="Translation_initiation_fac_3_C"/>
</dbReference>
<dbReference type="InterPro" id="IPR036787">
    <property type="entry name" value="T_IF-3_N_sf"/>
</dbReference>
<dbReference type="InterPro" id="IPR001288">
    <property type="entry name" value="Translation_initiation_fac_3"/>
</dbReference>
<dbReference type="GO" id="GO:0016020">
    <property type="term" value="C:membrane"/>
    <property type="evidence" value="ECO:0007669"/>
    <property type="project" value="TreeGrafter"/>
</dbReference>
<dbReference type="Pfam" id="PF00707">
    <property type="entry name" value="IF3_C"/>
    <property type="match status" value="1"/>
</dbReference>
<dbReference type="GO" id="GO:0032790">
    <property type="term" value="P:ribosome disassembly"/>
    <property type="evidence" value="ECO:0007669"/>
    <property type="project" value="TreeGrafter"/>
</dbReference>
<comment type="subcellular location">
    <subcellularLocation>
        <location evidence="4">Cytoplasm</location>
    </subcellularLocation>
</comment>
<evidence type="ECO:0000313" key="8">
    <source>
        <dbReference type="EMBL" id="PIZ14946.1"/>
    </source>
</evidence>
<dbReference type="Pfam" id="PF05198">
    <property type="entry name" value="IF3_N"/>
    <property type="match status" value="1"/>
</dbReference>
<protein>
    <recommendedName>
        <fullName evidence="4 5">Translation initiation factor IF-3</fullName>
    </recommendedName>
</protein>
<comment type="subunit">
    <text evidence="4">Monomer.</text>
</comment>
<evidence type="ECO:0000256" key="4">
    <source>
        <dbReference type="HAMAP-Rule" id="MF_00080"/>
    </source>
</evidence>
<keyword evidence="3 4" id="KW-0648">Protein biosynthesis</keyword>
<dbReference type="EMBL" id="PFMS01000116">
    <property type="protein sequence ID" value="PIZ14946.1"/>
    <property type="molecule type" value="Genomic_DNA"/>
</dbReference>
<sequence length="165" mass="19236">MRINEAIRAMEVRVIDETGQQAGVMTVQEALKIAREKGLDLIQIAESAIPPVCKFGEYGKYKYELEKREKLLKKKQRVIEVKEVRIRPQISEHDLQIKMRNIRRFLEEGCRVKINLVFKGRQMEHQELGSKILQRLETELGSLFIVEQQPRLEGTSRIAILAPKR</sequence>
<dbReference type="NCBIfam" id="TIGR00168">
    <property type="entry name" value="infC"/>
    <property type="match status" value="1"/>
</dbReference>
<dbReference type="SUPFAM" id="SSF55200">
    <property type="entry name" value="Translation initiation factor IF3, C-terminal domain"/>
    <property type="match status" value="1"/>
</dbReference>
<proteinExistence type="inferred from homology"/>
<dbReference type="GO" id="GO:0005829">
    <property type="term" value="C:cytosol"/>
    <property type="evidence" value="ECO:0007669"/>
    <property type="project" value="TreeGrafter"/>
</dbReference>
<dbReference type="PANTHER" id="PTHR10938:SF0">
    <property type="entry name" value="TRANSLATION INITIATION FACTOR IF-3, MITOCHONDRIAL"/>
    <property type="match status" value="1"/>
</dbReference>
<evidence type="ECO:0000256" key="3">
    <source>
        <dbReference type="ARBA" id="ARBA00022917"/>
    </source>
</evidence>
<feature type="domain" description="Translation initiation factor 3 N-terminal" evidence="7">
    <location>
        <begin position="3"/>
        <end position="70"/>
    </location>
</feature>
<evidence type="ECO:0000256" key="1">
    <source>
        <dbReference type="ARBA" id="ARBA00005439"/>
    </source>
</evidence>
<dbReference type="AlphaFoldDB" id="A0A2H9PB51"/>
<dbReference type="PANTHER" id="PTHR10938">
    <property type="entry name" value="TRANSLATION INITIATION FACTOR IF-3"/>
    <property type="match status" value="1"/>
</dbReference>
<accession>A0A2H9PB51</accession>
<dbReference type="GO" id="GO:0003743">
    <property type="term" value="F:translation initiation factor activity"/>
    <property type="evidence" value="ECO:0007669"/>
    <property type="project" value="UniProtKB-UniRule"/>
</dbReference>
<evidence type="ECO:0000259" key="6">
    <source>
        <dbReference type="Pfam" id="PF00707"/>
    </source>
</evidence>
<dbReference type="HAMAP" id="MF_00080">
    <property type="entry name" value="IF_3"/>
    <property type="match status" value="1"/>
</dbReference>
<evidence type="ECO:0000256" key="2">
    <source>
        <dbReference type="ARBA" id="ARBA00022540"/>
    </source>
</evidence>
<feature type="domain" description="Translation initiation factor 3 C-terminal" evidence="6">
    <location>
        <begin position="79"/>
        <end position="164"/>
    </location>
</feature>
<reference evidence="9" key="1">
    <citation type="submission" date="2017-09" db="EMBL/GenBank/DDBJ databases">
        <title>Depth-based differentiation of microbial function through sediment-hosted aquifers and enrichment of novel symbionts in the deep terrestrial subsurface.</title>
        <authorList>
            <person name="Probst A.J."/>
            <person name="Ladd B."/>
            <person name="Jarett J.K."/>
            <person name="Geller-Mcgrath D.E."/>
            <person name="Sieber C.M.K."/>
            <person name="Emerson J.B."/>
            <person name="Anantharaman K."/>
            <person name="Thomas B.C."/>
            <person name="Malmstrom R."/>
            <person name="Stieglmeier M."/>
            <person name="Klingl A."/>
            <person name="Woyke T."/>
            <person name="Ryan C.M."/>
            <person name="Banfield J.F."/>
        </authorList>
    </citation>
    <scope>NUCLEOTIDE SEQUENCE [LARGE SCALE GENOMIC DNA]</scope>
</reference>
<dbReference type="GO" id="GO:0043022">
    <property type="term" value="F:ribosome binding"/>
    <property type="evidence" value="ECO:0007669"/>
    <property type="project" value="TreeGrafter"/>
</dbReference>
<keyword evidence="4" id="KW-0963">Cytoplasm</keyword>
<dbReference type="Gene3D" id="3.30.110.10">
    <property type="entry name" value="Translation initiation factor 3 (IF-3), C-terminal domain"/>
    <property type="match status" value="1"/>
</dbReference>
<evidence type="ECO:0000259" key="7">
    <source>
        <dbReference type="Pfam" id="PF05198"/>
    </source>
</evidence>
<dbReference type="InterPro" id="IPR019814">
    <property type="entry name" value="Translation_initiation_fac_3_N"/>
</dbReference>
<dbReference type="InterPro" id="IPR036788">
    <property type="entry name" value="T_IF-3_C_sf"/>
</dbReference>
<comment type="similarity">
    <text evidence="1 4">Belongs to the IF-3 family.</text>
</comment>